<proteinExistence type="inferred from homology"/>
<evidence type="ECO:0000256" key="2">
    <source>
        <dbReference type="ARBA" id="ARBA00022857"/>
    </source>
</evidence>
<dbReference type="Gene3D" id="1.10.1040.10">
    <property type="entry name" value="N-(1-d-carboxylethyl)-l-norvaline Dehydrogenase, domain 2"/>
    <property type="match status" value="1"/>
</dbReference>
<dbReference type="GO" id="GO:0015940">
    <property type="term" value="P:pantothenate biosynthetic process"/>
    <property type="evidence" value="ECO:0007669"/>
    <property type="project" value="UniProtKB-UniPathway"/>
</dbReference>
<organism evidence="7 8">
    <name type="scientific">Aminivibrio pyruvatiphilus</name>
    <dbReference type="NCBI Taxonomy" id="1005740"/>
    <lineage>
        <taxon>Bacteria</taxon>
        <taxon>Thermotogati</taxon>
        <taxon>Synergistota</taxon>
        <taxon>Synergistia</taxon>
        <taxon>Synergistales</taxon>
        <taxon>Aminobacteriaceae</taxon>
        <taxon>Aminivibrio</taxon>
    </lineage>
</organism>
<name>A0A4R8MBL5_9BACT</name>
<dbReference type="InterPro" id="IPR013328">
    <property type="entry name" value="6PGD_dom2"/>
</dbReference>
<dbReference type="InterPro" id="IPR013332">
    <property type="entry name" value="KPR_N"/>
</dbReference>
<dbReference type="Pfam" id="PF02558">
    <property type="entry name" value="ApbA"/>
    <property type="match status" value="1"/>
</dbReference>
<protein>
    <recommendedName>
        <fullName evidence="4">2-dehydropantoate 2-reductase</fullName>
        <ecNumber evidence="4">1.1.1.169</ecNumber>
    </recommendedName>
    <alternativeName>
        <fullName evidence="4">Ketopantoate reductase</fullName>
    </alternativeName>
</protein>
<dbReference type="UniPathway" id="UPA00028">
    <property type="reaction ID" value="UER00004"/>
</dbReference>
<keyword evidence="4" id="KW-0566">Pantothenate biosynthesis</keyword>
<dbReference type="EMBL" id="SORI01000005">
    <property type="protein sequence ID" value="TDY61652.1"/>
    <property type="molecule type" value="Genomic_DNA"/>
</dbReference>
<gene>
    <name evidence="7" type="ORF">C8D99_10565</name>
</gene>
<dbReference type="RefSeq" id="WP_133957100.1">
    <property type="nucleotide sequence ID" value="NZ_SORI01000005.1"/>
</dbReference>
<comment type="caution">
    <text evidence="7">The sequence shown here is derived from an EMBL/GenBank/DDBJ whole genome shotgun (WGS) entry which is preliminary data.</text>
</comment>
<dbReference type="GO" id="GO:0005737">
    <property type="term" value="C:cytoplasm"/>
    <property type="evidence" value="ECO:0007669"/>
    <property type="project" value="TreeGrafter"/>
</dbReference>
<evidence type="ECO:0000313" key="7">
    <source>
        <dbReference type="EMBL" id="TDY61652.1"/>
    </source>
</evidence>
<keyword evidence="8" id="KW-1185">Reference proteome</keyword>
<dbReference type="PANTHER" id="PTHR21708">
    <property type="entry name" value="PROBABLE 2-DEHYDROPANTOATE 2-REDUCTASE"/>
    <property type="match status" value="1"/>
</dbReference>
<evidence type="ECO:0000256" key="4">
    <source>
        <dbReference type="RuleBase" id="RU362068"/>
    </source>
</evidence>
<dbReference type="InterPro" id="IPR003710">
    <property type="entry name" value="ApbA"/>
</dbReference>
<reference evidence="7 8" key="1">
    <citation type="submission" date="2019-03" db="EMBL/GenBank/DDBJ databases">
        <title>Genomic Encyclopedia of Type Strains, Phase IV (KMG-IV): sequencing the most valuable type-strain genomes for metagenomic binning, comparative biology and taxonomic classification.</title>
        <authorList>
            <person name="Goeker M."/>
        </authorList>
    </citation>
    <scope>NUCLEOTIDE SEQUENCE [LARGE SCALE GENOMIC DNA]</scope>
    <source>
        <strain evidence="7 8">DSM 25964</strain>
    </source>
</reference>
<dbReference type="InterPro" id="IPR008927">
    <property type="entry name" value="6-PGluconate_DH-like_C_sf"/>
</dbReference>
<dbReference type="GO" id="GO:0008677">
    <property type="term" value="F:2-dehydropantoate 2-reductase activity"/>
    <property type="evidence" value="ECO:0007669"/>
    <property type="project" value="UniProtKB-EC"/>
</dbReference>
<feature type="domain" description="Ketopantoate reductase N-terminal" evidence="5">
    <location>
        <begin position="5"/>
        <end position="157"/>
    </location>
</feature>
<dbReference type="OrthoDB" id="9772736at2"/>
<feature type="domain" description="Ketopantoate reductase C-terminal" evidence="6">
    <location>
        <begin position="182"/>
        <end position="304"/>
    </location>
</feature>
<keyword evidence="3 4" id="KW-0560">Oxidoreductase</keyword>
<comment type="function">
    <text evidence="4">Catalyzes the NADPH-dependent reduction of ketopantoate into pantoic acid.</text>
</comment>
<accession>A0A4R8MBL5</accession>
<dbReference type="FunFam" id="1.10.1040.10:FF:000017">
    <property type="entry name" value="2-dehydropantoate 2-reductase"/>
    <property type="match status" value="1"/>
</dbReference>
<comment type="pathway">
    <text evidence="4">Cofactor biosynthesis; (R)-pantothenate biosynthesis; (R)-pantoate from 3-methyl-2-oxobutanoate: step 2/2.</text>
</comment>
<dbReference type="EC" id="1.1.1.169" evidence="4"/>
<dbReference type="SUPFAM" id="SSF48179">
    <property type="entry name" value="6-phosphogluconate dehydrogenase C-terminal domain-like"/>
    <property type="match status" value="1"/>
</dbReference>
<dbReference type="InterPro" id="IPR036291">
    <property type="entry name" value="NAD(P)-bd_dom_sf"/>
</dbReference>
<evidence type="ECO:0000256" key="1">
    <source>
        <dbReference type="ARBA" id="ARBA00007870"/>
    </source>
</evidence>
<evidence type="ECO:0000256" key="3">
    <source>
        <dbReference type="ARBA" id="ARBA00023002"/>
    </source>
</evidence>
<sequence>MKTVFVGLGGVGGYYGGKAARAFEGGSEHRVVFLARGEHLRAITDKGLRVLAQDEEFLARPFLATDDPAEIGTADLVVFAVKGYDLRMAARTAAPLVGPETAVLPLLNGVNSPEILAGTLPPCRMLNGCVYISARIEGPGVVRQTGGSRKLFFGPVSGGREQYLPVEEMFRKAGIDAALVDDVNEAVWTKFIFMAPFAGVTSLFGRSFGEVLAGQDSQPMLEGMMREIQALAVLKGVSLPADIVELSLAKGVAFPPDTKSSMQLDCEKGRRTEIETFLGFVVREGERLGGDVHLTRGVYDALRMRADHPCGCVYEQEGQRP</sequence>
<dbReference type="InterPro" id="IPR013752">
    <property type="entry name" value="KPA_reductase"/>
</dbReference>
<dbReference type="AlphaFoldDB" id="A0A4R8MBL5"/>
<comment type="similarity">
    <text evidence="1 4">Belongs to the ketopantoate reductase family.</text>
</comment>
<dbReference type="Pfam" id="PF08546">
    <property type="entry name" value="ApbA_C"/>
    <property type="match status" value="1"/>
</dbReference>
<dbReference type="Gene3D" id="3.40.50.720">
    <property type="entry name" value="NAD(P)-binding Rossmann-like Domain"/>
    <property type="match status" value="1"/>
</dbReference>
<dbReference type="Proteomes" id="UP000295066">
    <property type="component" value="Unassembled WGS sequence"/>
</dbReference>
<dbReference type="PANTHER" id="PTHR21708:SF26">
    <property type="entry name" value="2-DEHYDROPANTOATE 2-REDUCTASE"/>
    <property type="match status" value="1"/>
</dbReference>
<comment type="catalytic activity">
    <reaction evidence="4">
        <text>(R)-pantoate + NADP(+) = 2-dehydropantoate + NADPH + H(+)</text>
        <dbReference type="Rhea" id="RHEA:16233"/>
        <dbReference type="ChEBI" id="CHEBI:11561"/>
        <dbReference type="ChEBI" id="CHEBI:15378"/>
        <dbReference type="ChEBI" id="CHEBI:15980"/>
        <dbReference type="ChEBI" id="CHEBI:57783"/>
        <dbReference type="ChEBI" id="CHEBI:58349"/>
        <dbReference type="EC" id="1.1.1.169"/>
    </reaction>
</comment>
<dbReference type="InterPro" id="IPR051402">
    <property type="entry name" value="KPR-Related"/>
</dbReference>
<evidence type="ECO:0000259" key="6">
    <source>
        <dbReference type="Pfam" id="PF08546"/>
    </source>
</evidence>
<dbReference type="NCBIfam" id="TIGR00745">
    <property type="entry name" value="apbA_panE"/>
    <property type="match status" value="1"/>
</dbReference>
<dbReference type="SUPFAM" id="SSF51735">
    <property type="entry name" value="NAD(P)-binding Rossmann-fold domains"/>
    <property type="match status" value="1"/>
</dbReference>
<evidence type="ECO:0000259" key="5">
    <source>
        <dbReference type="Pfam" id="PF02558"/>
    </source>
</evidence>
<keyword evidence="2 4" id="KW-0521">NADP</keyword>
<evidence type="ECO:0000313" key="8">
    <source>
        <dbReference type="Proteomes" id="UP000295066"/>
    </source>
</evidence>